<protein>
    <submittedName>
        <fullName evidence="2">Uncharacterized protein</fullName>
    </submittedName>
</protein>
<dbReference type="Proteomes" id="UP000076738">
    <property type="component" value="Unassembled WGS sequence"/>
</dbReference>
<evidence type="ECO:0000256" key="1">
    <source>
        <dbReference type="SAM" id="SignalP"/>
    </source>
</evidence>
<keyword evidence="1" id="KW-0732">Signal</keyword>
<gene>
    <name evidence="2" type="ORF">CALVIDRAFT_534860</name>
</gene>
<sequence>MQFRNLIAALATALLATSAFAAPVAVDTDALAAAVVSEVDHVVEGDGHNVTKPVSDVFYCGWRPCIAY</sequence>
<keyword evidence="3" id="KW-1185">Reference proteome</keyword>
<feature type="signal peptide" evidence="1">
    <location>
        <begin position="1"/>
        <end position="21"/>
    </location>
</feature>
<dbReference type="OrthoDB" id="10536105at2759"/>
<reference evidence="2 3" key="1">
    <citation type="journal article" date="2016" name="Mol. Biol. Evol.">
        <title>Comparative Genomics of Early-Diverging Mushroom-Forming Fungi Provides Insights into the Origins of Lignocellulose Decay Capabilities.</title>
        <authorList>
            <person name="Nagy L.G."/>
            <person name="Riley R."/>
            <person name="Tritt A."/>
            <person name="Adam C."/>
            <person name="Daum C."/>
            <person name="Floudas D."/>
            <person name="Sun H."/>
            <person name="Yadav J.S."/>
            <person name="Pangilinan J."/>
            <person name="Larsson K.H."/>
            <person name="Matsuura K."/>
            <person name="Barry K."/>
            <person name="Labutti K."/>
            <person name="Kuo R."/>
            <person name="Ohm R.A."/>
            <person name="Bhattacharya S.S."/>
            <person name="Shirouzu T."/>
            <person name="Yoshinaga Y."/>
            <person name="Martin F.M."/>
            <person name="Grigoriev I.V."/>
            <person name="Hibbett D.S."/>
        </authorList>
    </citation>
    <scope>NUCLEOTIDE SEQUENCE [LARGE SCALE GENOMIC DNA]</scope>
    <source>
        <strain evidence="2 3">TUFC12733</strain>
    </source>
</reference>
<name>A0A167PH74_CALVF</name>
<accession>A0A167PH74</accession>
<evidence type="ECO:0000313" key="3">
    <source>
        <dbReference type="Proteomes" id="UP000076738"/>
    </source>
</evidence>
<dbReference type="AlphaFoldDB" id="A0A167PH74"/>
<dbReference type="EMBL" id="KV417274">
    <property type="protein sequence ID" value="KZO98783.1"/>
    <property type="molecule type" value="Genomic_DNA"/>
</dbReference>
<evidence type="ECO:0000313" key="2">
    <source>
        <dbReference type="EMBL" id="KZO98783.1"/>
    </source>
</evidence>
<organism evidence="2 3">
    <name type="scientific">Calocera viscosa (strain TUFC12733)</name>
    <dbReference type="NCBI Taxonomy" id="1330018"/>
    <lineage>
        <taxon>Eukaryota</taxon>
        <taxon>Fungi</taxon>
        <taxon>Dikarya</taxon>
        <taxon>Basidiomycota</taxon>
        <taxon>Agaricomycotina</taxon>
        <taxon>Dacrymycetes</taxon>
        <taxon>Dacrymycetales</taxon>
        <taxon>Dacrymycetaceae</taxon>
        <taxon>Calocera</taxon>
    </lineage>
</organism>
<feature type="chain" id="PRO_5007891148" evidence="1">
    <location>
        <begin position="22"/>
        <end position="68"/>
    </location>
</feature>
<proteinExistence type="predicted"/>